<dbReference type="InterPro" id="IPR011009">
    <property type="entry name" value="Kinase-like_dom_sf"/>
</dbReference>
<protein>
    <submittedName>
        <fullName evidence="1">Serine/threonine protein phosphatase</fullName>
    </submittedName>
</protein>
<proteinExistence type="predicted"/>
<dbReference type="KEGG" id="rtu:PR017_16905"/>
<sequence>MEDQQDYLRSLPDLTASDLETLLAVLVSGKKRVERVVLSKRTVWIKRYGTEKPTWWRHLQAFVSRLIPVDYLRPSPYLTPREMAEREQRRIRLFAASGIATPQILYASRSAIVLTHVGETVQTRLRNSDDDTVRDGLLVACAEELGRLHAAGLCHGRPYPRDMFFAGDRLGFMDFEEEPQSVMPLPVAQARDIWLLFLQIASTARRGTDTFDAAYSAWSARAPVAAIAELRRMTGFLGHFLSFARLIGRVRMGSDLRRFIVATSYLATVPSDSRSSTTHEERPQGRTP</sequence>
<dbReference type="Proteomes" id="UP000249499">
    <property type="component" value="Chromosome"/>
</dbReference>
<dbReference type="EMBL" id="CP117255">
    <property type="protein sequence ID" value="WFR95425.1"/>
    <property type="molecule type" value="Genomic_DNA"/>
</dbReference>
<dbReference type="AlphaFoldDB" id="A0AAF1KS75"/>
<keyword evidence="2" id="KW-1185">Reference proteome</keyword>
<evidence type="ECO:0000313" key="2">
    <source>
        <dbReference type="Proteomes" id="UP000249499"/>
    </source>
</evidence>
<gene>
    <name evidence="1" type="ORF">PR017_16905</name>
</gene>
<dbReference type="RefSeq" id="WP_111216104.1">
    <property type="nucleotide sequence ID" value="NZ_CP117255.1"/>
</dbReference>
<organism evidence="1 2">
    <name type="scientific">Rhizobium tumorigenes</name>
    <dbReference type="NCBI Taxonomy" id="2041385"/>
    <lineage>
        <taxon>Bacteria</taxon>
        <taxon>Pseudomonadati</taxon>
        <taxon>Pseudomonadota</taxon>
        <taxon>Alphaproteobacteria</taxon>
        <taxon>Hyphomicrobiales</taxon>
        <taxon>Rhizobiaceae</taxon>
        <taxon>Rhizobium/Agrobacterium group</taxon>
        <taxon>Rhizobium</taxon>
    </lineage>
</organism>
<dbReference type="SUPFAM" id="SSF56112">
    <property type="entry name" value="Protein kinase-like (PK-like)"/>
    <property type="match status" value="1"/>
</dbReference>
<reference evidence="1 2" key="1">
    <citation type="journal article" date="2018" name="Sci. Rep.">
        <title>Rhizobium tumorigenes sp. nov., a novel plant tumorigenic bacterium isolated from cane gall tumors on thornless blackberry.</title>
        <authorList>
            <person name="Kuzmanovi N."/>
            <person name="Smalla K."/>
            <person name="Gronow S."/>
            <person name="PuBawska J."/>
        </authorList>
    </citation>
    <scope>NUCLEOTIDE SEQUENCE [LARGE SCALE GENOMIC DNA]</scope>
    <source>
        <strain evidence="1 2">1078</strain>
    </source>
</reference>
<accession>A0AAF1KS75</accession>
<name>A0AAF1KS75_9HYPH</name>
<evidence type="ECO:0000313" key="1">
    <source>
        <dbReference type="EMBL" id="WFR95425.1"/>
    </source>
</evidence>
<reference evidence="2" key="2">
    <citation type="journal article" date="2023" name="MicrobiologyOpen">
        <title>Genomics of the tumorigenes clade of the family Rhizobiaceae and description of Rhizobium rhododendri sp. nov.</title>
        <authorList>
            <person name="Kuzmanovic N."/>
            <person name="diCenzo G.C."/>
            <person name="Bunk B."/>
            <person name="Sproeer C."/>
            <person name="Fruehling A."/>
            <person name="Neumann-Schaal M."/>
            <person name="Overmann J."/>
            <person name="Smalla K."/>
        </authorList>
    </citation>
    <scope>NUCLEOTIDE SEQUENCE [LARGE SCALE GENOMIC DNA]</scope>
    <source>
        <strain evidence="2">1078</strain>
    </source>
</reference>